<dbReference type="PANTHER" id="PTHR42933">
    <property type="entry name" value="SLR6095 PROTEIN"/>
    <property type="match status" value="1"/>
</dbReference>
<organism evidence="12 13">
    <name type="scientific">Ancylomarina salipaludis</name>
    <dbReference type="NCBI Taxonomy" id="2501299"/>
    <lineage>
        <taxon>Bacteria</taxon>
        <taxon>Pseudomonadati</taxon>
        <taxon>Bacteroidota</taxon>
        <taxon>Bacteroidia</taxon>
        <taxon>Marinilabiliales</taxon>
        <taxon>Marinifilaceae</taxon>
        <taxon>Ancylomarina</taxon>
    </lineage>
</organism>
<evidence type="ECO:0000256" key="8">
    <source>
        <dbReference type="ARBA" id="ARBA00023125"/>
    </source>
</evidence>
<dbReference type="GO" id="GO:0004519">
    <property type="term" value="F:endonuclease activity"/>
    <property type="evidence" value="ECO:0007669"/>
    <property type="project" value="UniProtKB-KW"/>
</dbReference>
<dbReference type="GO" id="GO:0009307">
    <property type="term" value="P:DNA restriction-modification system"/>
    <property type="evidence" value="ECO:0007669"/>
    <property type="project" value="UniProtKB-KW"/>
</dbReference>
<dbReference type="EC" id="2.1.1.72" evidence="3"/>
<dbReference type="GO" id="GO:0003677">
    <property type="term" value="F:DNA binding"/>
    <property type="evidence" value="ECO:0007669"/>
    <property type="project" value="UniProtKB-KW"/>
</dbReference>
<keyword evidence="8" id="KW-0238">DNA-binding</keyword>
<dbReference type="EMBL" id="SAXA01000001">
    <property type="protein sequence ID" value="RXQ97415.1"/>
    <property type="molecule type" value="Genomic_DNA"/>
</dbReference>
<evidence type="ECO:0000313" key="12">
    <source>
        <dbReference type="EMBL" id="RXQ97415.1"/>
    </source>
</evidence>
<comment type="catalytic activity">
    <reaction evidence="9">
        <text>a 2'-deoxyadenosine in DNA + S-adenosyl-L-methionine = an N(6)-methyl-2'-deoxyadenosine in DNA + S-adenosyl-L-homocysteine + H(+)</text>
        <dbReference type="Rhea" id="RHEA:15197"/>
        <dbReference type="Rhea" id="RHEA-COMP:12418"/>
        <dbReference type="Rhea" id="RHEA-COMP:12419"/>
        <dbReference type="ChEBI" id="CHEBI:15378"/>
        <dbReference type="ChEBI" id="CHEBI:57856"/>
        <dbReference type="ChEBI" id="CHEBI:59789"/>
        <dbReference type="ChEBI" id="CHEBI:90615"/>
        <dbReference type="ChEBI" id="CHEBI:90616"/>
        <dbReference type="EC" id="2.1.1.72"/>
    </reaction>
</comment>
<dbReference type="PANTHER" id="PTHR42933:SF3">
    <property type="entry name" value="TYPE I RESTRICTION ENZYME MJAVIII METHYLASE SUBUNIT"/>
    <property type="match status" value="1"/>
</dbReference>
<keyword evidence="5" id="KW-0808">Transferase</keyword>
<evidence type="ECO:0000256" key="6">
    <source>
        <dbReference type="ARBA" id="ARBA00022691"/>
    </source>
</evidence>
<keyword evidence="4" id="KW-0489">Methyltransferase</keyword>
<evidence type="ECO:0000259" key="10">
    <source>
        <dbReference type="Pfam" id="PF01420"/>
    </source>
</evidence>
<dbReference type="Gene3D" id="3.90.220.20">
    <property type="entry name" value="DNA methylase specificity domains"/>
    <property type="match status" value="2"/>
</dbReference>
<dbReference type="PRINTS" id="PR00507">
    <property type="entry name" value="N12N6MTFRASE"/>
</dbReference>
<dbReference type="Pfam" id="PF02384">
    <property type="entry name" value="N6_Mtase"/>
    <property type="match status" value="1"/>
</dbReference>
<accession>A0A4Q1JRK0</accession>
<evidence type="ECO:0000256" key="2">
    <source>
        <dbReference type="ARBA" id="ARBA00010923"/>
    </source>
</evidence>
<evidence type="ECO:0000256" key="7">
    <source>
        <dbReference type="ARBA" id="ARBA00022747"/>
    </source>
</evidence>
<comment type="similarity">
    <text evidence="1">Belongs to the N(4)/N(6)-methyltransferase family.</text>
</comment>
<keyword evidence="7" id="KW-0680">Restriction system</keyword>
<dbReference type="GO" id="GO:0008170">
    <property type="term" value="F:N-methyltransferase activity"/>
    <property type="evidence" value="ECO:0007669"/>
    <property type="project" value="InterPro"/>
</dbReference>
<comment type="similarity">
    <text evidence="2">Belongs to the type-I restriction system S methylase family.</text>
</comment>
<comment type="caution">
    <text evidence="12">The sequence shown here is derived from an EMBL/GenBank/DDBJ whole genome shotgun (WGS) entry which is preliminary data.</text>
</comment>
<dbReference type="SUPFAM" id="SSF53335">
    <property type="entry name" value="S-adenosyl-L-methionine-dependent methyltransferases"/>
    <property type="match status" value="1"/>
</dbReference>
<proteinExistence type="inferred from homology"/>
<dbReference type="InterPro" id="IPR044946">
    <property type="entry name" value="Restrct_endonuc_typeI_TRD_sf"/>
</dbReference>
<feature type="domain" description="Type I restriction modification DNA specificity" evidence="10">
    <location>
        <begin position="664"/>
        <end position="818"/>
    </location>
</feature>
<evidence type="ECO:0000256" key="1">
    <source>
        <dbReference type="ARBA" id="ARBA00006594"/>
    </source>
</evidence>
<feature type="domain" description="DNA methylase adenine-specific" evidence="11">
    <location>
        <begin position="133"/>
        <end position="479"/>
    </location>
</feature>
<keyword evidence="13" id="KW-1185">Reference proteome</keyword>
<evidence type="ECO:0000256" key="3">
    <source>
        <dbReference type="ARBA" id="ARBA00011900"/>
    </source>
</evidence>
<dbReference type="CDD" id="cd17521">
    <property type="entry name" value="RMtype1_S_Sau13435ORF2165P_TRD2-CR2_like"/>
    <property type="match status" value="1"/>
</dbReference>
<dbReference type="RefSeq" id="WP_129251911.1">
    <property type="nucleotide sequence ID" value="NZ_SAXA01000001.1"/>
</dbReference>
<name>A0A4Q1JRK0_9BACT</name>
<dbReference type="Pfam" id="PF01420">
    <property type="entry name" value="Methylase_S"/>
    <property type="match status" value="2"/>
</dbReference>
<evidence type="ECO:0000256" key="9">
    <source>
        <dbReference type="ARBA" id="ARBA00047942"/>
    </source>
</evidence>
<sequence>MLDSTTKRRIDSARDILVGKVPDPKSQVEQITIALIYKFMDDMDNESEELGGERTFFKGDFEKYAWHKIFDPQNGGFDMISLYAEAIDKMDINPNVPQLFRDIFKNAYLPYRDPETLRSFLKEINKFEYEHSERLGDAFEYLLSVMSSQGDAGQFRTPRHIIDFMVDVIDPQKNESIMDPACGTAGFLISSYKHILKNNSSNFNPETEEKLYANQHASATETVVNGKQYRGDKLTPDDKVRLARNIIGYDISPDMVRLSLVNMYLHGITEPYISEYDTLTSEDKWNEYVDVILANPPFMSPKGGIKPHSKFSIQSKRSEVLFVDYMADHLTPNGRTMVIVPEGVIFQAGTAYKSLRKKLVEENYLIGVISLPSGIFNPYSGVKTSILWFDRSLAKKTDKILFLKVENDGFDLGAQRRPIKLNDLPGIAQIIKSYKQALIEDKEFILEEKEGLLVEKAKIAEDGEYNLNGGRYRSKAKIQSSFKIVEIGEICSLISGGTPSKKESKFWENGDFPWISSKFIDDKGNITGFDLITRCAIDESSTKVAPKGSTVVITRVSVGKTAFAQFDCAINQDLTALVVKDKNVIHEEYLYLVSSKIASIVEANAEGIGVKGVTRKFLEKIQIPLPPLNIQEEIIEEIQSYQKIIDGARQIVDNYKPTINIDPEWEMVKLGDICKPEYGYTDTAKDSGDARFIRITDISSTGELIEVNPKFISLSADSEKYVLYKNDVLVARTGATFGKSMIFQECGTPSVFASFLIRLRFEKLINPKYYWVFAQSQYYWDQANRLVTGGGQPQFNGNAIKQIIIPVPPAEIQEKIISQVVEELALVNQNKRLIEIFEQKITDKINSVWGN</sequence>
<dbReference type="GO" id="GO:0032259">
    <property type="term" value="P:methylation"/>
    <property type="evidence" value="ECO:0007669"/>
    <property type="project" value="UniProtKB-KW"/>
</dbReference>
<dbReference type="InterPro" id="IPR051537">
    <property type="entry name" value="DNA_Adenine_Mtase"/>
</dbReference>
<evidence type="ECO:0000256" key="5">
    <source>
        <dbReference type="ARBA" id="ARBA00022679"/>
    </source>
</evidence>
<dbReference type="AlphaFoldDB" id="A0A4Q1JRK0"/>
<dbReference type="Proteomes" id="UP000289703">
    <property type="component" value="Unassembled WGS sequence"/>
</dbReference>
<gene>
    <name evidence="12" type="ORF">EO244_00570</name>
</gene>
<keyword evidence="6" id="KW-0949">S-adenosyl-L-methionine</keyword>
<dbReference type="Gene3D" id="1.20.1260.30">
    <property type="match status" value="1"/>
</dbReference>
<keyword evidence="12" id="KW-0540">Nuclease</keyword>
<dbReference type="SUPFAM" id="SSF116734">
    <property type="entry name" value="DNA methylase specificity domain"/>
    <property type="match status" value="2"/>
</dbReference>
<evidence type="ECO:0000256" key="4">
    <source>
        <dbReference type="ARBA" id="ARBA00022603"/>
    </source>
</evidence>
<dbReference type="GO" id="GO:0009007">
    <property type="term" value="F:site-specific DNA-methyltransferase (adenine-specific) activity"/>
    <property type="evidence" value="ECO:0007669"/>
    <property type="project" value="UniProtKB-EC"/>
</dbReference>
<dbReference type="PROSITE" id="PS00092">
    <property type="entry name" value="N6_MTASE"/>
    <property type="match status" value="1"/>
</dbReference>
<dbReference type="InterPro" id="IPR029063">
    <property type="entry name" value="SAM-dependent_MTases_sf"/>
</dbReference>
<evidence type="ECO:0000259" key="11">
    <source>
        <dbReference type="Pfam" id="PF02384"/>
    </source>
</evidence>
<keyword evidence="12" id="KW-0378">Hydrolase</keyword>
<dbReference type="InterPro" id="IPR038333">
    <property type="entry name" value="T1MK-like_N_sf"/>
</dbReference>
<dbReference type="OrthoDB" id="9814572at2"/>
<dbReference type="InterPro" id="IPR003356">
    <property type="entry name" value="DNA_methylase_A-5"/>
</dbReference>
<dbReference type="InterPro" id="IPR000055">
    <property type="entry name" value="Restrct_endonuc_typeI_TRD"/>
</dbReference>
<dbReference type="InterPro" id="IPR002052">
    <property type="entry name" value="DNA_methylase_N6_adenine_CS"/>
</dbReference>
<feature type="domain" description="Type I restriction modification DNA specificity" evidence="10">
    <location>
        <begin position="481"/>
        <end position="646"/>
    </location>
</feature>
<dbReference type="Gene3D" id="3.40.50.150">
    <property type="entry name" value="Vaccinia Virus protein VP39"/>
    <property type="match status" value="1"/>
</dbReference>
<evidence type="ECO:0000313" key="13">
    <source>
        <dbReference type="Proteomes" id="UP000289703"/>
    </source>
</evidence>
<keyword evidence="12" id="KW-0255">Endonuclease</keyword>
<reference evidence="12 13" key="1">
    <citation type="submission" date="2019-01" db="EMBL/GenBank/DDBJ databases">
        <title>Ancylomarina salipaludis sp. nov., isolated from a salt marsh.</title>
        <authorList>
            <person name="Yoon J.-H."/>
        </authorList>
    </citation>
    <scope>NUCLEOTIDE SEQUENCE [LARGE SCALE GENOMIC DNA]</scope>
    <source>
        <strain evidence="12 13">SHSM-M15</strain>
    </source>
</reference>
<protein>
    <recommendedName>
        <fullName evidence="3">site-specific DNA-methyltransferase (adenine-specific)</fullName>
        <ecNumber evidence="3">2.1.1.72</ecNumber>
    </recommendedName>
</protein>